<protein>
    <submittedName>
        <fullName evidence="3">Tyrosine-protein phosphatase</fullName>
        <ecNumber evidence="3">3.1.3.48</ecNumber>
    </submittedName>
</protein>
<dbReference type="InterPro" id="IPR000387">
    <property type="entry name" value="Tyr_Pase_dom"/>
</dbReference>
<organism evidence="3 4">
    <name type="scientific">Candidatus Phycosocius bacilliformis</name>
    <dbReference type="NCBI Taxonomy" id="1445552"/>
    <lineage>
        <taxon>Bacteria</taxon>
        <taxon>Pseudomonadati</taxon>
        <taxon>Pseudomonadota</taxon>
        <taxon>Alphaproteobacteria</taxon>
        <taxon>Caulobacterales</taxon>
        <taxon>Caulobacterales incertae sedis</taxon>
        <taxon>Candidatus Phycosocius</taxon>
    </lineage>
</organism>
<keyword evidence="3" id="KW-0378">Hydrolase</keyword>
<name>A0A2P2EA74_9PROT</name>
<dbReference type="RefSeq" id="WP_108984818.1">
    <property type="nucleotide sequence ID" value="NZ_BFBR01000004.1"/>
</dbReference>
<dbReference type="PANTHER" id="PTHR31126:SF1">
    <property type="entry name" value="TYROSINE SPECIFIC PROTEIN PHOSPHATASES DOMAIN-CONTAINING PROTEIN"/>
    <property type="match status" value="1"/>
</dbReference>
<dbReference type="PANTHER" id="PTHR31126">
    <property type="entry name" value="TYROSINE-PROTEIN PHOSPHATASE"/>
    <property type="match status" value="1"/>
</dbReference>
<dbReference type="Gene3D" id="3.90.190.10">
    <property type="entry name" value="Protein tyrosine phosphatase superfamily"/>
    <property type="match status" value="1"/>
</dbReference>
<dbReference type="EC" id="3.1.3.48" evidence="3"/>
<dbReference type="InterPro" id="IPR029021">
    <property type="entry name" value="Prot-tyrosine_phosphatase-like"/>
</dbReference>
<evidence type="ECO:0000313" key="4">
    <source>
        <dbReference type="Proteomes" id="UP000245086"/>
    </source>
</evidence>
<evidence type="ECO:0000313" key="3">
    <source>
        <dbReference type="EMBL" id="GBF57961.1"/>
    </source>
</evidence>
<dbReference type="PROSITE" id="PS50056">
    <property type="entry name" value="TYR_PHOSPHATASE_2"/>
    <property type="match status" value="1"/>
</dbReference>
<feature type="domain" description="Tyrosine specific protein phosphatases" evidence="2">
    <location>
        <begin position="130"/>
        <end position="203"/>
    </location>
</feature>
<evidence type="ECO:0000256" key="1">
    <source>
        <dbReference type="ARBA" id="ARBA00009580"/>
    </source>
</evidence>
<dbReference type="SUPFAM" id="SSF52799">
    <property type="entry name" value="(Phosphotyrosine protein) phosphatases II"/>
    <property type="match status" value="1"/>
</dbReference>
<proteinExistence type="inferred from homology"/>
<gene>
    <name evidence="3" type="primary">iphP</name>
    <name evidence="3" type="ORF">PbB2_01632</name>
</gene>
<comment type="caution">
    <text evidence="3">The sequence shown here is derived from an EMBL/GenBank/DDBJ whole genome shotgun (WGS) entry which is preliminary data.</text>
</comment>
<comment type="similarity">
    <text evidence="1">Belongs to the protein-tyrosine phosphatase family.</text>
</comment>
<dbReference type="AlphaFoldDB" id="A0A2P2EA74"/>
<dbReference type="PROSITE" id="PS00383">
    <property type="entry name" value="TYR_PHOSPHATASE_1"/>
    <property type="match status" value="1"/>
</dbReference>
<dbReference type="EMBL" id="BFBR01000004">
    <property type="protein sequence ID" value="GBF57961.1"/>
    <property type="molecule type" value="Genomic_DNA"/>
</dbReference>
<dbReference type="Proteomes" id="UP000245086">
    <property type="component" value="Unassembled WGS sequence"/>
</dbReference>
<evidence type="ECO:0000259" key="2">
    <source>
        <dbReference type="PROSITE" id="PS50056"/>
    </source>
</evidence>
<dbReference type="OrthoDB" id="1188001at2"/>
<sequence>MTSSLPPPFIHVDGVRNFRDFGAYPTQSGRTVQAGILYRSANYAQLTQQGREAFAQTGIKVVVDLRRGQERDLQPNQLDGLEVDILSSTLGDGDGETLPPHLQFIRDGELSPAATHEHMISSYRRIPWEPQHLALFNQTFDRLVAGHGPVVIHCAAGKDRTGILCGLILHALGVDPDTILQDYLLTNHVAQDPALVHGYAQMMGNRFNRVIDPEALRPMVGVHQDFLQAAWDEMVARDGGIDGYLLRIGVDAAKQRALADYLLR</sequence>
<dbReference type="Pfam" id="PF13350">
    <property type="entry name" value="Y_phosphatase3"/>
    <property type="match status" value="1"/>
</dbReference>
<accession>A0A2P2EA74</accession>
<dbReference type="InterPro" id="IPR016130">
    <property type="entry name" value="Tyr_Pase_AS"/>
</dbReference>
<dbReference type="GO" id="GO:0004725">
    <property type="term" value="F:protein tyrosine phosphatase activity"/>
    <property type="evidence" value="ECO:0007669"/>
    <property type="project" value="UniProtKB-EC"/>
</dbReference>
<reference evidence="3 4" key="1">
    <citation type="journal article" date="2018" name="Genome Announc.">
        <title>Draft Genome Sequence of "Candidatus Phycosocius bacilliformis," an Alphaproteobacterial Ectosymbiont of the Hydrocarbon-Producing Green Alga Botryococcus braunii.</title>
        <authorList>
            <person name="Tanabe Y."/>
            <person name="Yamaguchi H."/>
            <person name="Watanabe M.M."/>
        </authorList>
    </citation>
    <scope>NUCLEOTIDE SEQUENCE [LARGE SCALE GENOMIC DNA]</scope>
    <source>
        <strain evidence="3 4">BOTRYCO-2</strain>
    </source>
</reference>
<dbReference type="InterPro" id="IPR026893">
    <property type="entry name" value="Tyr/Ser_Pase_IphP-type"/>
</dbReference>
<keyword evidence="4" id="KW-1185">Reference proteome</keyword>